<feature type="transmembrane region" description="Helical" evidence="5">
    <location>
        <begin position="61"/>
        <end position="80"/>
    </location>
</feature>
<evidence type="ECO:0000259" key="6">
    <source>
        <dbReference type="Pfam" id="PF04932"/>
    </source>
</evidence>
<feature type="domain" description="O-antigen ligase-related" evidence="6">
    <location>
        <begin position="183"/>
        <end position="327"/>
    </location>
</feature>
<feature type="transmembrane region" description="Helical" evidence="5">
    <location>
        <begin position="226"/>
        <end position="243"/>
    </location>
</feature>
<dbReference type="InterPro" id="IPR011990">
    <property type="entry name" value="TPR-like_helical_dom_sf"/>
</dbReference>
<name>A0A0G1DL72_9BACT</name>
<dbReference type="SUPFAM" id="SSF48452">
    <property type="entry name" value="TPR-like"/>
    <property type="match status" value="1"/>
</dbReference>
<protein>
    <recommendedName>
        <fullName evidence="6">O-antigen ligase-related domain-containing protein</fullName>
    </recommendedName>
</protein>
<evidence type="ECO:0000256" key="2">
    <source>
        <dbReference type="ARBA" id="ARBA00022692"/>
    </source>
</evidence>
<evidence type="ECO:0000313" key="7">
    <source>
        <dbReference type="EMBL" id="KKS98404.1"/>
    </source>
</evidence>
<comment type="caution">
    <text evidence="7">The sequence shown here is derived from an EMBL/GenBank/DDBJ whole genome shotgun (WGS) entry which is preliminary data.</text>
</comment>
<dbReference type="Gene3D" id="1.25.40.10">
    <property type="entry name" value="Tetratricopeptide repeat domain"/>
    <property type="match status" value="1"/>
</dbReference>
<proteinExistence type="predicted"/>
<keyword evidence="2 5" id="KW-0812">Transmembrane</keyword>
<dbReference type="InterPro" id="IPR007016">
    <property type="entry name" value="O-antigen_ligase-rel_domated"/>
</dbReference>
<reference evidence="7 8" key="1">
    <citation type="journal article" date="2015" name="Nature">
        <title>rRNA introns, odd ribosomes, and small enigmatic genomes across a large radiation of phyla.</title>
        <authorList>
            <person name="Brown C.T."/>
            <person name="Hug L.A."/>
            <person name="Thomas B.C."/>
            <person name="Sharon I."/>
            <person name="Castelle C.J."/>
            <person name="Singh A."/>
            <person name="Wilkins M.J."/>
            <person name="Williams K.H."/>
            <person name="Banfield J.F."/>
        </authorList>
    </citation>
    <scope>NUCLEOTIDE SEQUENCE [LARGE SCALE GENOMIC DNA]</scope>
</reference>
<dbReference type="Pfam" id="PF04932">
    <property type="entry name" value="Wzy_C"/>
    <property type="match status" value="1"/>
</dbReference>
<feature type="transmembrane region" description="Helical" evidence="5">
    <location>
        <begin position="155"/>
        <end position="171"/>
    </location>
</feature>
<evidence type="ECO:0000256" key="4">
    <source>
        <dbReference type="ARBA" id="ARBA00023136"/>
    </source>
</evidence>
<accession>A0A0G1DL72</accession>
<feature type="transmembrane region" description="Helical" evidence="5">
    <location>
        <begin position="178"/>
        <end position="195"/>
    </location>
</feature>
<feature type="transmembrane region" description="Helical" evidence="5">
    <location>
        <begin position="397"/>
        <end position="416"/>
    </location>
</feature>
<evidence type="ECO:0000313" key="8">
    <source>
        <dbReference type="Proteomes" id="UP000034894"/>
    </source>
</evidence>
<dbReference type="InterPro" id="IPR051533">
    <property type="entry name" value="WaaL-like"/>
</dbReference>
<feature type="transmembrane region" description="Helical" evidence="5">
    <location>
        <begin position="114"/>
        <end position="135"/>
    </location>
</feature>
<comment type="subcellular location">
    <subcellularLocation>
        <location evidence="1">Membrane</location>
        <topology evidence="1">Multi-pass membrane protein</topology>
    </subcellularLocation>
</comment>
<dbReference type="PATRIC" id="fig|1618443.3.peg.394"/>
<evidence type="ECO:0000256" key="1">
    <source>
        <dbReference type="ARBA" id="ARBA00004141"/>
    </source>
</evidence>
<keyword evidence="4 5" id="KW-0472">Membrane</keyword>
<feature type="transmembrane region" description="Helical" evidence="5">
    <location>
        <begin position="7"/>
        <end position="25"/>
    </location>
</feature>
<dbReference type="PANTHER" id="PTHR37422:SF13">
    <property type="entry name" value="LIPOPOLYSACCHARIDE BIOSYNTHESIS PROTEIN PA4999-RELATED"/>
    <property type="match status" value="1"/>
</dbReference>
<dbReference type="STRING" id="1618443.UV73_C0002G0118"/>
<feature type="transmembrane region" description="Helical" evidence="5">
    <location>
        <begin position="86"/>
        <end position="102"/>
    </location>
</feature>
<feature type="transmembrane region" description="Helical" evidence="5">
    <location>
        <begin position="372"/>
        <end position="390"/>
    </location>
</feature>
<dbReference type="EMBL" id="LCFP01000002">
    <property type="protein sequence ID" value="KKS98404.1"/>
    <property type="molecule type" value="Genomic_DNA"/>
</dbReference>
<keyword evidence="3 5" id="KW-1133">Transmembrane helix</keyword>
<dbReference type="PANTHER" id="PTHR37422">
    <property type="entry name" value="TEICHURONIC ACID BIOSYNTHESIS PROTEIN TUAE"/>
    <property type="match status" value="1"/>
</dbReference>
<organism evidence="7 8">
    <name type="scientific">Candidatus Gottesmanbacteria bacterium GW2011_GWA2_43_14</name>
    <dbReference type="NCBI Taxonomy" id="1618443"/>
    <lineage>
        <taxon>Bacteria</taxon>
        <taxon>Candidatus Gottesmaniibacteriota</taxon>
    </lineage>
</organism>
<feature type="transmembrane region" description="Helical" evidence="5">
    <location>
        <begin position="31"/>
        <end position="49"/>
    </location>
</feature>
<dbReference type="AlphaFoldDB" id="A0A0G1DL72"/>
<gene>
    <name evidence="7" type="ORF">UV73_C0002G0118</name>
</gene>
<feature type="transmembrane region" description="Helical" evidence="5">
    <location>
        <begin position="319"/>
        <end position="338"/>
    </location>
</feature>
<evidence type="ECO:0000256" key="3">
    <source>
        <dbReference type="ARBA" id="ARBA00022989"/>
    </source>
</evidence>
<dbReference type="Proteomes" id="UP000034894">
    <property type="component" value="Unassembled WGS sequence"/>
</dbReference>
<dbReference type="GO" id="GO:0016020">
    <property type="term" value="C:membrane"/>
    <property type="evidence" value="ECO:0007669"/>
    <property type="project" value="UniProtKB-SubCell"/>
</dbReference>
<evidence type="ECO:0000256" key="5">
    <source>
        <dbReference type="SAM" id="Phobius"/>
    </source>
</evidence>
<sequence>MNIFIRTAKYFSLSVFCLLFALPLVESVNRSVALLVLVIFSLILSAKILRRSFVGGLPSILFLIFVIWTVLILPFSSSLYYSLAEVLRYLAYLLIFIYVSQLEDEAKNKARRLLYFSLIFNSTVLTLFAVIYKFIPRLPLPHGMNLFFASFGHNRISAVLILAIPVLIFNYPINGKKWLNMGFLVLFTGMLLLSGGRGANLSLAASLVAILFFKDPNLLKYSRKSAKAVVAASFVFVIFTYFYSEFLNLSGRPAGYYKPFRFEQRTGYFLQSLSGFRQSPLIGNGPDTFRYISQKYQTQPLSWSWYAHNFILQLLSDTGLIGVLLFVLFLCISLQLFLRSFFSGPGSRQVLTALTVLFVSLMHNLMDYDWQFLSLMLYFLIFLALVVPKGKKFQIRLPLFFILLLLTAGTVGSLVLPTTEKRMQNAEKLIDKGDFDGARKVLSDGLIWDGSNRELYLKSAEIYWMRGYADMAHVLLSRAIELNMLDSESLLKKDYLYYISQAEDAFNQDNPDKAYAYLSISTRLCPVFHFHLNRDFPADYDFRAYLESAKKNVQSISFSPEEVKSCAANIIH</sequence>